<accession>A0A2H0BGJ7</accession>
<dbReference type="Proteomes" id="UP000228495">
    <property type="component" value="Unassembled WGS sequence"/>
</dbReference>
<comment type="caution">
    <text evidence="1">The sequence shown here is derived from an EMBL/GenBank/DDBJ whole genome shotgun (WGS) entry which is preliminary data.</text>
</comment>
<evidence type="ECO:0000313" key="2">
    <source>
        <dbReference type="Proteomes" id="UP000228495"/>
    </source>
</evidence>
<dbReference type="AlphaFoldDB" id="A0A2H0BGJ7"/>
<sequence>MEQDFSRKITIVVDKTLPSWQVLNTIAHVSAYFGNKITEPFDTGDNFVTKDGVLLPRNSQFPIIALAAHSAEAMRNLAQKVRASENILGMYFIKEMIETTDDNELENSVSAMNETDLIYYGVGLFGKNEVVKELTKNFKLWS</sequence>
<name>A0A2H0BGJ7_UNCKA</name>
<reference evidence="1 2" key="1">
    <citation type="submission" date="2017-09" db="EMBL/GenBank/DDBJ databases">
        <title>Depth-based differentiation of microbial function through sediment-hosted aquifers and enrichment of novel symbionts in the deep terrestrial subsurface.</title>
        <authorList>
            <person name="Probst A.J."/>
            <person name="Ladd B."/>
            <person name="Jarett J.K."/>
            <person name="Geller-Mcgrath D.E."/>
            <person name="Sieber C.M."/>
            <person name="Emerson J.B."/>
            <person name="Anantharaman K."/>
            <person name="Thomas B.C."/>
            <person name="Malmstrom R."/>
            <person name="Stieglmeier M."/>
            <person name="Klingl A."/>
            <person name="Woyke T."/>
            <person name="Ryan C.M."/>
            <person name="Banfield J.F."/>
        </authorList>
    </citation>
    <scope>NUCLEOTIDE SEQUENCE [LARGE SCALE GENOMIC DNA]</scope>
    <source>
        <strain evidence="1">CG22_combo_CG10-13_8_21_14_all_39_12</strain>
    </source>
</reference>
<dbReference type="Pfam" id="PF09391">
    <property type="entry name" value="DUF2000"/>
    <property type="match status" value="1"/>
</dbReference>
<dbReference type="InterPro" id="IPR018988">
    <property type="entry name" value="DUF2000"/>
</dbReference>
<proteinExistence type="predicted"/>
<organism evidence="1 2">
    <name type="scientific">candidate division WWE3 bacterium CG22_combo_CG10-13_8_21_14_all_39_12</name>
    <dbReference type="NCBI Taxonomy" id="1975094"/>
    <lineage>
        <taxon>Bacteria</taxon>
        <taxon>Katanobacteria</taxon>
    </lineage>
</organism>
<evidence type="ECO:0000313" key="1">
    <source>
        <dbReference type="EMBL" id="PIP56754.1"/>
    </source>
</evidence>
<dbReference type="Gene3D" id="3.40.1490.10">
    <property type="entry name" value="Bit1"/>
    <property type="match status" value="1"/>
</dbReference>
<dbReference type="EMBL" id="PCSU01000018">
    <property type="protein sequence ID" value="PIP56754.1"/>
    <property type="molecule type" value="Genomic_DNA"/>
</dbReference>
<dbReference type="InterPro" id="IPR023476">
    <property type="entry name" value="Pep_tRNA_hydro_II_dom_sf"/>
</dbReference>
<dbReference type="SUPFAM" id="SSF102462">
    <property type="entry name" value="Peptidyl-tRNA hydrolase II"/>
    <property type="match status" value="1"/>
</dbReference>
<evidence type="ECO:0008006" key="3">
    <source>
        <dbReference type="Google" id="ProtNLM"/>
    </source>
</evidence>
<protein>
    <recommendedName>
        <fullName evidence="3">DUF2000 domain-containing protein</fullName>
    </recommendedName>
</protein>
<gene>
    <name evidence="1" type="ORF">COX05_01380</name>
</gene>